<evidence type="ECO:0000313" key="8">
    <source>
        <dbReference type="EMBL" id="NJC71266.1"/>
    </source>
</evidence>
<dbReference type="Gene3D" id="1.10.10.10">
    <property type="entry name" value="Winged helix-like DNA-binding domain superfamily/Winged helix DNA-binding domain"/>
    <property type="match status" value="1"/>
</dbReference>
<evidence type="ECO:0000259" key="5">
    <source>
        <dbReference type="Pfam" id="PF04542"/>
    </source>
</evidence>
<comment type="similarity">
    <text evidence="1">Belongs to the sigma-70 factor family. ECF subfamily.</text>
</comment>
<dbReference type="InterPro" id="IPR046531">
    <property type="entry name" value="DUF6596"/>
</dbReference>
<dbReference type="InterPro" id="IPR013249">
    <property type="entry name" value="RNA_pol_sigma70_r4_t2"/>
</dbReference>
<feature type="domain" description="RNA polymerase sigma factor 70 region 4 type 2" evidence="6">
    <location>
        <begin position="121"/>
        <end position="171"/>
    </location>
</feature>
<keyword evidence="2" id="KW-0805">Transcription regulation</keyword>
<dbReference type="Pfam" id="PF04542">
    <property type="entry name" value="Sigma70_r2"/>
    <property type="match status" value="1"/>
</dbReference>
<feature type="domain" description="RNA polymerase sigma-70 region 2" evidence="5">
    <location>
        <begin position="15"/>
        <end position="80"/>
    </location>
</feature>
<evidence type="ECO:0000256" key="4">
    <source>
        <dbReference type="ARBA" id="ARBA00023163"/>
    </source>
</evidence>
<dbReference type="InterPro" id="IPR014284">
    <property type="entry name" value="RNA_pol_sigma-70_dom"/>
</dbReference>
<feature type="domain" description="DUF6596" evidence="7">
    <location>
        <begin position="189"/>
        <end position="289"/>
    </location>
</feature>
<dbReference type="SUPFAM" id="SSF88946">
    <property type="entry name" value="Sigma2 domain of RNA polymerase sigma factors"/>
    <property type="match status" value="1"/>
</dbReference>
<dbReference type="SUPFAM" id="SSF88659">
    <property type="entry name" value="Sigma3 and sigma4 domains of RNA polymerase sigma factors"/>
    <property type="match status" value="1"/>
</dbReference>
<dbReference type="InterPro" id="IPR013325">
    <property type="entry name" value="RNA_pol_sigma_r2"/>
</dbReference>
<evidence type="ECO:0000256" key="3">
    <source>
        <dbReference type="ARBA" id="ARBA00023082"/>
    </source>
</evidence>
<keyword evidence="3" id="KW-0731">Sigma factor</keyword>
<dbReference type="EMBL" id="JAATVY010000010">
    <property type="protein sequence ID" value="NJC71266.1"/>
    <property type="molecule type" value="Genomic_DNA"/>
</dbReference>
<dbReference type="InterPro" id="IPR013324">
    <property type="entry name" value="RNA_pol_sigma_r3/r4-like"/>
</dbReference>
<evidence type="ECO:0000256" key="1">
    <source>
        <dbReference type="ARBA" id="ARBA00010641"/>
    </source>
</evidence>
<dbReference type="Proteomes" id="UP000722989">
    <property type="component" value="Unassembled WGS sequence"/>
</dbReference>
<dbReference type="Pfam" id="PF20239">
    <property type="entry name" value="DUF6596"/>
    <property type="match status" value="1"/>
</dbReference>
<evidence type="ECO:0000256" key="2">
    <source>
        <dbReference type="ARBA" id="ARBA00023015"/>
    </source>
</evidence>
<sequence length="413" mass="44665">MRPHEGPPHPAAAVITEHRPRLLAALVRWLGDFELAEDALQDACVRAMRHWPTTGPPDDPVAWLLAVARRCALDTLRRDRTRREKIDALPAQATGSEPWGDDAEEGGVLAEIGDERLSLLFTCCHPALSLDARVALTLQAVAGLTAAQIARAFLVPATTMSQRLVRAKRKIREAGIRFRVPPDAALPDRLPAVLAVIYLIFTEGYAPSAGPDLLRPDLSAEAVRLALLLSTLTPDEPEALALAALLLLHDARRPARTDPAGDLVPLPQQERARWDSRAVRHGLALLARAVRLGRAGPYQLQAAIAAQHAIAPTADRTDWAAIAALYAELYRQLPSPVVALNHAVAVGMVAGPRRQLAMLDGLTGMDGSHLFHVARADALDRLGRHAEARAARTRAATLAPTEPERRYLLAADD</sequence>
<keyword evidence="4" id="KW-0804">Transcription</keyword>
<organism evidence="8 9">
    <name type="scientific">Planosporangium thailandense</name>
    <dbReference type="NCBI Taxonomy" id="765197"/>
    <lineage>
        <taxon>Bacteria</taxon>
        <taxon>Bacillati</taxon>
        <taxon>Actinomycetota</taxon>
        <taxon>Actinomycetes</taxon>
        <taxon>Micromonosporales</taxon>
        <taxon>Micromonosporaceae</taxon>
        <taxon>Planosporangium</taxon>
    </lineage>
</organism>
<dbReference type="PANTHER" id="PTHR47756:SF2">
    <property type="entry name" value="BLL6612 PROTEIN"/>
    <property type="match status" value="1"/>
</dbReference>
<comment type="caution">
    <text evidence="8">The sequence shown here is derived from an EMBL/GenBank/DDBJ whole genome shotgun (WGS) entry which is preliminary data.</text>
</comment>
<accession>A0ABX0XYX5</accession>
<dbReference type="PANTHER" id="PTHR47756">
    <property type="entry name" value="BLL6612 PROTEIN-RELATED"/>
    <property type="match status" value="1"/>
</dbReference>
<evidence type="ECO:0000259" key="7">
    <source>
        <dbReference type="Pfam" id="PF20239"/>
    </source>
</evidence>
<dbReference type="InterPro" id="IPR007627">
    <property type="entry name" value="RNA_pol_sigma70_r2"/>
</dbReference>
<dbReference type="Pfam" id="PF08281">
    <property type="entry name" value="Sigma70_r4_2"/>
    <property type="match status" value="1"/>
</dbReference>
<dbReference type="Gene3D" id="1.10.1740.10">
    <property type="match status" value="1"/>
</dbReference>
<keyword evidence="9" id="KW-1185">Reference proteome</keyword>
<reference evidence="8 9" key="1">
    <citation type="submission" date="2020-03" db="EMBL/GenBank/DDBJ databases">
        <title>WGS of the type strain of Planosporangium spp.</title>
        <authorList>
            <person name="Thawai C."/>
        </authorList>
    </citation>
    <scope>NUCLEOTIDE SEQUENCE [LARGE SCALE GENOMIC DNA]</scope>
    <source>
        <strain evidence="8 9">TBRC 5610</strain>
    </source>
</reference>
<protein>
    <submittedName>
        <fullName evidence="8">Sigma-70 family RNA polymerase sigma factor</fullName>
    </submittedName>
</protein>
<proteinExistence type="inferred from homology"/>
<gene>
    <name evidence="8" type="ORF">HC031_16320</name>
</gene>
<name>A0ABX0XYX5_9ACTN</name>
<dbReference type="InterPro" id="IPR036388">
    <property type="entry name" value="WH-like_DNA-bd_sf"/>
</dbReference>
<evidence type="ECO:0000313" key="9">
    <source>
        <dbReference type="Proteomes" id="UP000722989"/>
    </source>
</evidence>
<evidence type="ECO:0000259" key="6">
    <source>
        <dbReference type="Pfam" id="PF08281"/>
    </source>
</evidence>
<dbReference type="NCBIfam" id="TIGR02937">
    <property type="entry name" value="sigma70-ECF"/>
    <property type="match status" value="1"/>
</dbReference>
<dbReference type="RefSeq" id="WP_167926168.1">
    <property type="nucleotide sequence ID" value="NZ_JAATVY010000010.1"/>
</dbReference>